<comment type="catalytic activity">
    <reaction evidence="11 13">
        <text>L-homoserine + ATP = O-phospho-L-homoserine + ADP + H(+)</text>
        <dbReference type="Rhea" id="RHEA:13985"/>
        <dbReference type="ChEBI" id="CHEBI:15378"/>
        <dbReference type="ChEBI" id="CHEBI:30616"/>
        <dbReference type="ChEBI" id="CHEBI:57476"/>
        <dbReference type="ChEBI" id="CHEBI:57590"/>
        <dbReference type="ChEBI" id="CHEBI:456216"/>
        <dbReference type="EC" id="2.7.1.39"/>
    </reaction>
</comment>
<dbReference type="EMBL" id="CP002106">
    <property type="protein sequence ID" value="ADK67873.1"/>
    <property type="molecule type" value="Genomic_DNA"/>
</dbReference>
<dbReference type="OrthoDB" id="9769912at2"/>
<comment type="subcellular location">
    <subcellularLocation>
        <location evidence="13">Cytoplasm</location>
    </subcellularLocation>
</comment>
<evidence type="ECO:0000256" key="3">
    <source>
        <dbReference type="ARBA" id="ARBA00012078"/>
    </source>
</evidence>
<feature type="domain" description="GHMP kinase N-terminal" evidence="14">
    <location>
        <begin position="56"/>
        <end position="138"/>
    </location>
</feature>
<dbReference type="GO" id="GO:0005524">
    <property type="term" value="F:ATP binding"/>
    <property type="evidence" value="ECO:0007669"/>
    <property type="project" value="UniProtKB-UniRule"/>
</dbReference>
<dbReference type="InterPro" id="IPR006203">
    <property type="entry name" value="GHMP_knse_ATP-bd_CS"/>
</dbReference>
<evidence type="ECO:0000256" key="1">
    <source>
        <dbReference type="ARBA" id="ARBA00005015"/>
    </source>
</evidence>
<dbReference type="EC" id="2.7.1.39" evidence="3 13"/>
<organism evidence="16 17">
    <name type="scientific">Olsenella uli (strain ATCC 49627 / DSM 7084 / CCUG 31166 / CIP 109912 / JCM 12494 / LMG 11480 / NCIMB 702895 / VPI D76D-27C)</name>
    <name type="common">Lactobacillus uli</name>
    <dbReference type="NCBI Taxonomy" id="633147"/>
    <lineage>
        <taxon>Bacteria</taxon>
        <taxon>Bacillati</taxon>
        <taxon>Actinomycetota</taxon>
        <taxon>Coriobacteriia</taxon>
        <taxon>Coriobacteriales</taxon>
        <taxon>Atopobiaceae</taxon>
        <taxon>Olsenella</taxon>
    </lineage>
</organism>
<dbReference type="Pfam" id="PF08544">
    <property type="entry name" value="GHMP_kinases_C"/>
    <property type="match status" value="1"/>
</dbReference>
<evidence type="ECO:0000259" key="14">
    <source>
        <dbReference type="Pfam" id="PF00288"/>
    </source>
</evidence>
<dbReference type="GO" id="GO:0005737">
    <property type="term" value="C:cytoplasm"/>
    <property type="evidence" value="ECO:0007669"/>
    <property type="project" value="UniProtKB-SubCell"/>
</dbReference>
<dbReference type="HOGENOM" id="CLU_041243_0_0_11"/>
<dbReference type="UniPathway" id="UPA00050">
    <property type="reaction ID" value="UER00064"/>
</dbReference>
<evidence type="ECO:0000313" key="17">
    <source>
        <dbReference type="Proteomes" id="UP000000333"/>
    </source>
</evidence>
<dbReference type="Proteomes" id="UP000000333">
    <property type="component" value="Chromosome"/>
</dbReference>
<keyword evidence="13" id="KW-0963">Cytoplasm</keyword>
<keyword evidence="6 13" id="KW-0808">Transferase</keyword>
<evidence type="ECO:0000256" key="11">
    <source>
        <dbReference type="ARBA" id="ARBA00049375"/>
    </source>
</evidence>
<keyword evidence="10 13" id="KW-0067">ATP-binding</keyword>
<evidence type="ECO:0000256" key="7">
    <source>
        <dbReference type="ARBA" id="ARBA00022697"/>
    </source>
</evidence>
<dbReference type="InterPro" id="IPR014721">
    <property type="entry name" value="Ribsml_uS5_D2-typ_fold_subgr"/>
</dbReference>
<sequence>MSGCRAVVRVPATSANVGVGYDCLGLALSLEATFIFEVADRLSIDGCEERFRGEDNLVWTSYLDACRRLYVRPHRLHITIHSPIPLSGGLGSSSACVVAGIAAAQALNASGFDPKGSLEIATLLEGHPDNVAPAIMGGLVSSFSDGRHTHSLRFEIAECLAFVAIAPPYEVRTADARKVMPQSVPTETAVWQIGHCVAAVHALTTGDAGLLAVSCQDRLHEPYRSQLIADYEPLRRTALAAGAAAYLISGSGSTMLAVCDGRKAAERVACSVTNMVENRVEGLWVRILGTHTTGTTVELG</sequence>
<evidence type="ECO:0000259" key="15">
    <source>
        <dbReference type="Pfam" id="PF08544"/>
    </source>
</evidence>
<name>E1QZQ9_OLSUV</name>
<evidence type="ECO:0000256" key="4">
    <source>
        <dbReference type="ARBA" id="ARBA00017858"/>
    </source>
</evidence>
<reference evidence="16 17" key="1">
    <citation type="journal article" date="2010" name="Stand. Genomic Sci.">
        <title>Complete genome sequence of Olsenella uli type strain (VPI D76D-27C).</title>
        <authorList>
            <person name="Goker M."/>
            <person name="Held B."/>
            <person name="Lucas S."/>
            <person name="Nolan M."/>
            <person name="Yasawong M."/>
            <person name="Glavina Del Rio T."/>
            <person name="Tice H."/>
            <person name="Cheng J.F."/>
            <person name="Bruce D."/>
            <person name="Detter J.C."/>
            <person name="Tapia R."/>
            <person name="Han C."/>
            <person name="Goodwin L."/>
            <person name="Pitluck S."/>
            <person name="Liolios K."/>
            <person name="Ivanova N."/>
            <person name="Mavromatis K."/>
            <person name="Mikhailova N."/>
            <person name="Pati A."/>
            <person name="Chen A."/>
            <person name="Palaniappan K."/>
            <person name="Land M."/>
            <person name="Hauser L."/>
            <person name="Chang Y.J."/>
            <person name="Jeffries C.D."/>
            <person name="Rohde M."/>
            <person name="Sikorski J."/>
            <person name="Pukall R."/>
            <person name="Woyke T."/>
            <person name="Bristow J."/>
            <person name="Eisen J.A."/>
            <person name="Markowitz V."/>
            <person name="Hugenholtz P."/>
            <person name="Kyrpides N.C."/>
            <person name="Klenk H.P."/>
            <person name="Lapidus A."/>
        </authorList>
    </citation>
    <scope>NUCLEOTIDE SEQUENCE [LARGE SCALE GENOMIC DNA]</scope>
    <source>
        <strain evidence="17">ATCC 49627 / DSM 7084 / CIP 109912 / JCM 12494 / NCIMB 702895 / VPI D76D-27C</strain>
    </source>
</reference>
<evidence type="ECO:0000256" key="8">
    <source>
        <dbReference type="ARBA" id="ARBA00022741"/>
    </source>
</evidence>
<keyword evidence="7 13" id="KW-0791">Threonine biosynthesis</keyword>
<evidence type="ECO:0000256" key="6">
    <source>
        <dbReference type="ARBA" id="ARBA00022679"/>
    </source>
</evidence>
<keyword evidence="5 13" id="KW-0028">Amino-acid biosynthesis</keyword>
<dbReference type="InterPro" id="IPR036554">
    <property type="entry name" value="GHMP_kinase_C_sf"/>
</dbReference>
<evidence type="ECO:0000256" key="5">
    <source>
        <dbReference type="ARBA" id="ARBA00022605"/>
    </source>
</evidence>
<evidence type="ECO:0000256" key="12">
    <source>
        <dbReference type="ARBA" id="ARBA00049954"/>
    </source>
</evidence>
<gene>
    <name evidence="13" type="primary">thrB</name>
    <name evidence="16" type="ordered locus">Olsu_0760</name>
</gene>
<evidence type="ECO:0000256" key="10">
    <source>
        <dbReference type="ARBA" id="ARBA00022840"/>
    </source>
</evidence>
<dbReference type="InterPro" id="IPR000870">
    <property type="entry name" value="Homoserine_kinase"/>
</dbReference>
<keyword evidence="17" id="KW-1185">Reference proteome</keyword>
<comment type="pathway">
    <text evidence="1 13">Amino-acid biosynthesis; L-threonine biosynthesis; L-threonine from L-aspartate: step 4/5.</text>
</comment>
<evidence type="ECO:0000256" key="13">
    <source>
        <dbReference type="HAMAP-Rule" id="MF_00384"/>
    </source>
</evidence>
<feature type="binding site" evidence="13">
    <location>
        <begin position="85"/>
        <end position="95"/>
    </location>
    <ligand>
        <name>ATP</name>
        <dbReference type="ChEBI" id="CHEBI:30616"/>
    </ligand>
</feature>
<dbReference type="GO" id="GO:0009088">
    <property type="term" value="P:threonine biosynthetic process"/>
    <property type="evidence" value="ECO:0007669"/>
    <property type="project" value="UniProtKB-UniRule"/>
</dbReference>
<dbReference type="STRING" id="633147.Olsu_0760"/>
<proteinExistence type="inferred from homology"/>
<dbReference type="PANTHER" id="PTHR20861">
    <property type="entry name" value="HOMOSERINE/4-DIPHOSPHOCYTIDYL-2-C-METHYL-D-ERYTHRITOL KINASE"/>
    <property type="match status" value="1"/>
</dbReference>
<evidence type="ECO:0000256" key="9">
    <source>
        <dbReference type="ARBA" id="ARBA00022777"/>
    </source>
</evidence>
<dbReference type="SUPFAM" id="SSF54211">
    <property type="entry name" value="Ribosomal protein S5 domain 2-like"/>
    <property type="match status" value="1"/>
</dbReference>
<dbReference type="InterPro" id="IPR006204">
    <property type="entry name" value="GHMP_kinase_N_dom"/>
</dbReference>
<keyword evidence="9 13" id="KW-0418">Kinase</keyword>
<comment type="similarity">
    <text evidence="2 13">Belongs to the GHMP kinase family. Homoserine kinase subfamily.</text>
</comment>
<dbReference type="eggNOG" id="COG0083">
    <property type="taxonomic scope" value="Bacteria"/>
</dbReference>
<evidence type="ECO:0000313" key="16">
    <source>
        <dbReference type="EMBL" id="ADK67873.1"/>
    </source>
</evidence>
<dbReference type="RefSeq" id="WP_013251625.1">
    <property type="nucleotide sequence ID" value="NC_014363.1"/>
</dbReference>
<dbReference type="GeneID" id="78512177"/>
<dbReference type="Gene3D" id="3.30.70.890">
    <property type="entry name" value="GHMP kinase, C-terminal domain"/>
    <property type="match status" value="1"/>
</dbReference>
<dbReference type="Pfam" id="PF00288">
    <property type="entry name" value="GHMP_kinases_N"/>
    <property type="match status" value="1"/>
</dbReference>
<feature type="domain" description="GHMP kinase C-terminal" evidence="15">
    <location>
        <begin position="206"/>
        <end position="275"/>
    </location>
</feature>
<dbReference type="HAMAP" id="MF_00384">
    <property type="entry name" value="Homoser_kinase"/>
    <property type="match status" value="1"/>
</dbReference>
<dbReference type="KEGG" id="ols:Olsu_0760"/>
<dbReference type="NCBIfam" id="TIGR00191">
    <property type="entry name" value="thrB"/>
    <property type="match status" value="1"/>
</dbReference>
<dbReference type="SUPFAM" id="SSF55060">
    <property type="entry name" value="GHMP Kinase, C-terminal domain"/>
    <property type="match status" value="1"/>
</dbReference>
<dbReference type="PATRIC" id="fig|633147.7.peg.788"/>
<accession>E1QZQ9</accession>
<dbReference type="InterPro" id="IPR020568">
    <property type="entry name" value="Ribosomal_Su5_D2-typ_SF"/>
</dbReference>
<keyword evidence="8 13" id="KW-0547">Nucleotide-binding</keyword>
<dbReference type="PANTHER" id="PTHR20861:SF1">
    <property type="entry name" value="HOMOSERINE KINASE"/>
    <property type="match status" value="1"/>
</dbReference>
<dbReference type="Gene3D" id="3.30.230.10">
    <property type="match status" value="1"/>
</dbReference>
<evidence type="ECO:0000256" key="2">
    <source>
        <dbReference type="ARBA" id="ARBA00007370"/>
    </source>
</evidence>
<dbReference type="GO" id="GO:0004413">
    <property type="term" value="F:homoserine kinase activity"/>
    <property type="evidence" value="ECO:0007669"/>
    <property type="project" value="UniProtKB-UniRule"/>
</dbReference>
<comment type="function">
    <text evidence="12 13">Catalyzes the ATP-dependent phosphorylation of L-homoserine to L-homoserine phosphate.</text>
</comment>
<protein>
    <recommendedName>
        <fullName evidence="4 13">Homoserine kinase</fullName>
        <shortName evidence="13">HK</shortName>
        <shortName evidence="13">HSK</shortName>
        <ecNumber evidence="3 13">2.7.1.39</ecNumber>
    </recommendedName>
</protein>
<dbReference type="PRINTS" id="PR00958">
    <property type="entry name" value="HOMSERKINASE"/>
</dbReference>
<dbReference type="PROSITE" id="PS00627">
    <property type="entry name" value="GHMP_KINASES_ATP"/>
    <property type="match status" value="1"/>
</dbReference>
<dbReference type="InterPro" id="IPR013750">
    <property type="entry name" value="GHMP_kinase_C_dom"/>
</dbReference>
<dbReference type="AlphaFoldDB" id="E1QZQ9"/>
<dbReference type="PIRSF" id="PIRSF000676">
    <property type="entry name" value="Homoser_kin"/>
    <property type="match status" value="1"/>
</dbReference>